<keyword evidence="2" id="KW-1185">Reference proteome</keyword>
<dbReference type="Proteomes" id="UP001303046">
    <property type="component" value="Unassembled WGS sequence"/>
</dbReference>
<reference evidence="1 2" key="1">
    <citation type="submission" date="2023-08" db="EMBL/GenBank/DDBJ databases">
        <title>A Necator americanus chromosomal reference genome.</title>
        <authorList>
            <person name="Ilik V."/>
            <person name="Petrzelkova K.J."/>
            <person name="Pardy F."/>
            <person name="Fuh T."/>
            <person name="Niatou-Singa F.S."/>
            <person name="Gouil Q."/>
            <person name="Baker L."/>
            <person name="Ritchie M.E."/>
            <person name="Jex A.R."/>
            <person name="Gazzola D."/>
            <person name="Li H."/>
            <person name="Toshio Fujiwara R."/>
            <person name="Zhan B."/>
            <person name="Aroian R.V."/>
            <person name="Pafco B."/>
            <person name="Schwarz E.M."/>
        </authorList>
    </citation>
    <scope>NUCLEOTIDE SEQUENCE [LARGE SCALE GENOMIC DNA]</scope>
    <source>
        <strain evidence="1 2">Aroian</strain>
        <tissue evidence="1">Whole animal</tissue>
    </source>
</reference>
<sequence length="102" mass="11270">MVYVYALMNASRCGSLRELERESGCSFVRLVDRRGRKLWILKGNAPTKTAEDNNKGAICVEINALMSKIHSEQVVIVGIDANAKMGLERQSNVLGKCGAQMR</sequence>
<name>A0ABR1CAK9_NECAM</name>
<protein>
    <submittedName>
        <fullName evidence="1">Uncharacterized protein</fullName>
    </submittedName>
</protein>
<organism evidence="1 2">
    <name type="scientific">Necator americanus</name>
    <name type="common">Human hookworm</name>
    <dbReference type="NCBI Taxonomy" id="51031"/>
    <lineage>
        <taxon>Eukaryota</taxon>
        <taxon>Metazoa</taxon>
        <taxon>Ecdysozoa</taxon>
        <taxon>Nematoda</taxon>
        <taxon>Chromadorea</taxon>
        <taxon>Rhabditida</taxon>
        <taxon>Rhabditina</taxon>
        <taxon>Rhabditomorpha</taxon>
        <taxon>Strongyloidea</taxon>
        <taxon>Ancylostomatidae</taxon>
        <taxon>Bunostominae</taxon>
        <taxon>Necator</taxon>
    </lineage>
</organism>
<comment type="caution">
    <text evidence="1">The sequence shown here is derived from an EMBL/GenBank/DDBJ whole genome shotgun (WGS) entry which is preliminary data.</text>
</comment>
<accession>A0ABR1CAK9</accession>
<dbReference type="EMBL" id="JAVFWL010000002">
    <property type="protein sequence ID" value="KAK6735523.1"/>
    <property type="molecule type" value="Genomic_DNA"/>
</dbReference>
<proteinExistence type="predicted"/>
<evidence type="ECO:0000313" key="2">
    <source>
        <dbReference type="Proteomes" id="UP001303046"/>
    </source>
</evidence>
<gene>
    <name evidence="1" type="primary">Necator_chrII.g6419</name>
    <name evidence="1" type="ORF">RB195_018626</name>
</gene>
<evidence type="ECO:0000313" key="1">
    <source>
        <dbReference type="EMBL" id="KAK6735523.1"/>
    </source>
</evidence>